<dbReference type="AlphaFoldDB" id="A0A927R8V6"/>
<protein>
    <submittedName>
        <fullName evidence="2">Uncharacterized protein</fullName>
    </submittedName>
</protein>
<gene>
    <name evidence="2" type="ORF">HEB94_000193</name>
</gene>
<feature type="compositionally biased region" description="Polar residues" evidence="1">
    <location>
        <begin position="10"/>
        <end position="20"/>
    </location>
</feature>
<dbReference type="RefSeq" id="WP_192748202.1">
    <property type="nucleotide sequence ID" value="NZ_BAABJL010000253.1"/>
</dbReference>
<name>A0A927R8V6_9ACTN</name>
<dbReference type="EMBL" id="JADBEM010000001">
    <property type="protein sequence ID" value="MBE1603345.1"/>
    <property type="molecule type" value="Genomic_DNA"/>
</dbReference>
<reference evidence="2" key="1">
    <citation type="submission" date="2020-10" db="EMBL/GenBank/DDBJ databases">
        <title>Sequencing the genomes of 1000 actinobacteria strains.</title>
        <authorList>
            <person name="Klenk H.-P."/>
        </authorList>
    </citation>
    <scope>NUCLEOTIDE SEQUENCE</scope>
    <source>
        <strain evidence="2">DSM 45354</strain>
    </source>
</reference>
<feature type="region of interest" description="Disordered" evidence="1">
    <location>
        <begin position="1"/>
        <end position="54"/>
    </location>
</feature>
<keyword evidence="3" id="KW-1185">Reference proteome</keyword>
<dbReference type="Proteomes" id="UP000638648">
    <property type="component" value="Unassembled WGS sequence"/>
</dbReference>
<organism evidence="2 3">
    <name type="scientific">Actinopolymorpha pittospori</name>
    <dbReference type="NCBI Taxonomy" id="648752"/>
    <lineage>
        <taxon>Bacteria</taxon>
        <taxon>Bacillati</taxon>
        <taxon>Actinomycetota</taxon>
        <taxon>Actinomycetes</taxon>
        <taxon>Propionibacteriales</taxon>
        <taxon>Actinopolymorphaceae</taxon>
        <taxon>Actinopolymorpha</taxon>
    </lineage>
</organism>
<comment type="caution">
    <text evidence="2">The sequence shown here is derived from an EMBL/GenBank/DDBJ whole genome shotgun (WGS) entry which is preliminary data.</text>
</comment>
<sequence length="54" mass="6122">MLGDPRTVRELSSTQLSEQVHYSKGHRPNVERGKNDPPRSLRRGCDQRCMLGAT</sequence>
<proteinExistence type="predicted"/>
<evidence type="ECO:0000313" key="2">
    <source>
        <dbReference type="EMBL" id="MBE1603345.1"/>
    </source>
</evidence>
<accession>A0A927R8V6</accession>
<evidence type="ECO:0000256" key="1">
    <source>
        <dbReference type="SAM" id="MobiDB-lite"/>
    </source>
</evidence>
<evidence type="ECO:0000313" key="3">
    <source>
        <dbReference type="Proteomes" id="UP000638648"/>
    </source>
</evidence>
<feature type="compositionally biased region" description="Basic and acidic residues" evidence="1">
    <location>
        <begin position="28"/>
        <end position="46"/>
    </location>
</feature>